<feature type="transmembrane region" description="Helical" evidence="1">
    <location>
        <begin position="7"/>
        <end position="27"/>
    </location>
</feature>
<accession>A0A9D1MNH8</accession>
<sequence>MRTKTKIIIFLALLLIFCISIGTFFYFSAKKKSPEYSLNLLNTAIKQHDYATFERHIDLESFYGHSFEDVIAPSLKQPSDVGANDFLASIMASVKQSFISAMIEKTQTYVESGSLDTDASLTDQALVKNFTELTDFRNTTFKSIDSVTIDGNLAYADVMIHHTTLDEDFVLKLKLKRLDDETWCVVNIDNMQEFLAAITKKKNEKLTELNKPLASKINDYIEIIDSKPELKVTTRHDLTSYAFFYSNKVAFKSDKQIVEFAGQIDIHDQDKNLVFSQKFINAGPFPKNSTQEFRFSWPLNPFIPSEKILINTPLAKLNVTTKILCVKFADNSELHLLTTMPGSK</sequence>
<keyword evidence="1" id="KW-1133">Transmembrane helix</keyword>
<gene>
    <name evidence="2" type="ORF">IAB06_00810</name>
</gene>
<dbReference type="EMBL" id="DVNI01000010">
    <property type="protein sequence ID" value="HIU63566.1"/>
    <property type="molecule type" value="Genomic_DNA"/>
</dbReference>
<dbReference type="Proteomes" id="UP000824099">
    <property type="component" value="Unassembled WGS sequence"/>
</dbReference>
<comment type="caution">
    <text evidence="2">The sequence shown here is derived from an EMBL/GenBank/DDBJ whole genome shotgun (WGS) entry which is preliminary data.</text>
</comment>
<protein>
    <submittedName>
        <fullName evidence="2">Uncharacterized protein</fullName>
    </submittedName>
</protein>
<evidence type="ECO:0000256" key="1">
    <source>
        <dbReference type="SAM" id="Phobius"/>
    </source>
</evidence>
<evidence type="ECO:0000313" key="2">
    <source>
        <dbReference type="EMBL" id="HIU63566.1"/>
    </source>
</evidence>
<dbReference type="AlphaFoldDB" id="A0A9D1MNH8"/>
<name>A0A9D1MNH8_9FIRM</name>
<organism evidence="2 3">
    <name type="scientific">Candidatus Avacidaminococcus intestinavium</name>
    <dbReference type="NCBI Taxonomy" id="2840684"/>
    <lineage>
        <taxon>Bacteria</taxon>
        <taxon>Bacillati</taxon>
        <taxon>Bacillota</taxon>
        <taxon>Negativicutes</taxon>
        <taxon>Acidaminococcales</taxon>
        <taxon>Acidaminococcaceae</taxon>
        <taxon>Acidaminococcaceae incertae sedis</taxon>
        <taxon>Candidatus Avacidaminococcus</taxon>
    </lineage>
</organism>
<evidence type="ECO:0000313" key="3">
    <source>
        <dbReference type="Proteomes" id="UP000824099"/>
    </source>
</evidence>
<proteinExistence type="predicted"/>
<reference evidence="2" key="2">
    <citation type="journal article" date="2021" name="PeerJ">
        <title>Extensive microbial diversity within the chicken gut microbiome revealed by metagenomics and culture.</title>
        <authorList>
            <person name="Gilroy R."/>
            <person name="Ravi A."/>
            <person name="Getino M."/>
            <person name="Pursley I."/>
            <person name="Horton D.L."/>
            <person name="Alikhan N.F."/>
            <person name="Baker D."/>
            <person name="Gharbi K."/>
            <person name="Hall N."/>
            <person name="Watson M."/>
            <person name="Adriaenssens E.M."/>
            <person name="Foster-Nyarko E."/>
            <person name="Jarju S."/>
            <person name="Secka A."/>
            <person name="Antonio M."/>
            <person name="Oren A."/>
            <person name="Chaudhuri R.R."/>
            <person name="La Ragione R."/>
            <person name="Hildebrand F."/>
            <person name="Pallen M.J."/>
        </authorList>
    </citation>
    <scope>NUCLEOTIDE SEQUENCE</scope>
    <source>
        <strain evidence="2">CHK160-1198</strain>
    </source>
</reference>
<reference evidence="2" key="1">
    <citation type="submission" date="2020-10" db="EMBL/GenBank/DDBJ databases">
        <authorList>
            <person name="Gilroy R."/>
        </authorList>
    </citation>
    <scope>NUCLEOTIDE SEQUENCE</scope>
    <source>
        <strain evidence="2">CHK160-1198</strain>
    </source>
</reference>
<keyword evidence="1" id="KW-0472">Membrane</keyword>
<keyword evidence="1" id="KW-0812">Transmembrane</keyword>